<dbReference type="InterPro" id="IPR002293">
    <property type="entry name" value="AA/rel_permease1"/>
</dbReference>
<dbReference type="GO" id="GO:0022857">
    <property type="term" value="F:transmembrane transporter activity"/>
    <property type="evidence" value="ECO:0007669"/>
    <property type="project" value="InterPro"/>
</dbReference>
<dbReference type="STRING" id="1841859.GCA_900157385_04987"/>
<protein>
    <submittedName>
        <fullName evidence="7">Amino acid transporter</fullName>
    </submittedName>
</protein>
<gene>
    <name evidence="7" type="ORF">MTAB308_4984</name>
</gene>
<dbReference type="RefSeq" id="WP_077103087.1">
    <property type="nucleotide sequence ID" value="NZ_LT717701.1"/>
</dbReference>
<dbReference type="AlphaFoldDB" id="A0A2U3NIZ0"/>
<keyword evidence="5 6" id="KW-0472">Membrane</keyword>
<evidence type="ECO:0000313" key="8">
    <source>
        <dbReference type="Proteomes" id="UP000241595"/>
    </source>
</evidence>
<accession>A0A2U3NIZ0</accession>
<feature type="transmembrane region" description="Helical" evidence="6">
    <location>
        <begin position="426"/>
        <end position="444"/>
    </location>
</feature>
<feature type="transmembrane region" description="Helical" evidence="6">
    <location>
        <begin position="65"/>
        <end position="86"/>
    </location>
</feature>
<keyword evidence="3 6" id="KW-0812">Transmembrane</keyword>
<evidence type="ECO:0000256" key="2">
    <source>
        <dbReference type="ARBA" id="ARBA00022448"/>
    </source>
</evidence>
<dbReference type="OrthoDB" id="8274074at2"/>
<feature type="transmembrane region" description="Helical" evidence="6">
    <location>
        <begin position="219"/>
        <end position="240"/>
    </location>
</feature>
<feature type="transmembrane region" description="Helical" evidence="6">
    <location>
        <begin position="450"/>
        <end position="469"/>
    </location>
</feature>
<comment type="subcellular location">
    <subcellularLocation>
        <location evidence="1">Membrane</location>
        <topology evidence="1">Multi-pass membrane protein</topology>
    </subcellularLocation>
</comment>
<feature type="transmembrane region" description="Helical" evidence="6">
    <location>
        <begin position="311"/>
        <end position="338"/>
    </location>
</feature>
<evidence type="ECO:0000256" key="3">
    <source>
        <dbReference type="ARBA" id="ARBA00022692"/>
    </source>
</evidence>
<dbReference type="Gene3D" id="1.20.1740.10">
    <property type="entry name" value="Amino acid/polyamine transporter I"/>
    <property type="match status" value="1"/>
</dbReference>
<proteinExistence type="predicted"/>
<evidence type="ECO:0000256" key="1">
    <source>
        <dbReference type="ARBA" id="ARBA00004141"/>
    </source>
</evidence>
<evidence type="ECO:0000256" key="4">
    <source>
        <dbReference type="ARBA" id="ARBA00022989"/>
    </source>
</evidence>
<dbReference type="GO" id="GO:0016020">
    <property type="term" value="C:membrane"/>
    <property type="evidence" value="ECO:0007669"/>
    <property type="project" value="UniProtKB-SubCell"/>
</dbReference>
<organism evidence="7 8">
    <name type="scientific">Mycobacterium terramassiliense</name>
    <dbReference type="NCBI Taxonomy" id="1841859"/>
    <lineage>
        <taxon>Bacteria</taxon>
        <taxon>Bacillati</taxon>
        <taxon>Actinomycetota</taxon>
        <taxon>Actinomycetes</taxon>
        <taxon>Mycobacteriales</taxon>
        <taxon>Mycobacteriaceae</taxon>
        <taxon>Mycobacterium</taxon>
    </lineage>
</organism>
<feature type="transmembrane region" description="Helical" evidence="6">
    <location>
        <begin position="359"/>
        <end position="380"/>
    </location>
</feature>
<evidence type="ECO:0000313" key="7">
    <source>
        <dbReference type="EMBL" id="SPM31466.1"/>
    </source>
</evidence>
<feature type="transmembrane region" description="Helical" evidence="6">
    <location>
        <begin position="261"/>
        <end position="283"/>
    </location>
</feature>
<name>A0A2U3NIZ0_9MYCO</name>
<feature type="transmembrane region" description="Helical" evidence="6">
    <location>
        <begin position="146"/>
        <end position="165"/>
    </location>
</feature>
<feature type="transmembrane region" description="Helical" evidence="6">
    <location>
        <begin position="107"/>
        <end position="126"/>
    </location>
</feature>
<dbReference type="Pfam" id="PF13520">
    <property type="entry name" value="AA_permease_2"/>
    <property type="match status" value="1"/>
</dbReference>
<sequence length="490" mass="51892">MTEALPLPDADSFDEFCEECGYEPELKRTLSSFQVFAVSFAFISVAVGIFGTYDDLLRNSGPVGIWTWIIAAAGQLLVAMVVAQFAGRIPLSGSSYQWGSRLANPKIGWFFGWITFCYLITGLMAIDSAMSSTCLMPLFNMAPDEGTARIITAVVMVIQAVLAIASTRIVALVNSTAVAIELTIVVVLAVALVVAAAVTGHGSTDNLTSRGVTEGATNYFAFGGGLMAVMIVGLGTLVGFDSAANMAEEAKNPFRSVPRAIVGSVAAASVLGMAFLIALTIAIDNVPKVSTAASPVAMIMHDQLGTVTERIFLVAIAIAFFGGGMVTLTTCSRMIFAMSRDDRFPGHRLMRRVNVRTQTPIPASIVPVVIGAAVLAVLPGSALLELITSGTVFPALTYGMIVVLYLSVRKRLDRQDGAFDIGRFEMPVSIAALVWSICALVILLSPANALVPIEIVAGLLAVGALYFAYMMIFNREVLDHEPGDLAVFSH</sequence>
<dbReference type="PIRSF" id="PIRSF006060">
    <property type="entry name" value="AA_transporter"/>
    <property type="match status" value="1"/>
</dbReference>
<evidence type="ECO:0000256" key="5">
    <source>
        <dbReference type="ARBA" id="ARBA00023136"/>
    </source>
</evidence>
<feature type="transmembrane region" description="Helical" evidence="6">
    <location>
        <begin position="35"/>
        <end position="53"/>
    </location>
</feature>
<dbReference type="PANTHER" id="PTHR45649:SF26">
    <property type="entry name" value="OS04G0435100 PROTEIN"/>
    <property type="match status" value="1"/>
</dbReference>
<feature type="transmembrane region" description="Helical" evidence="6">
    <location>
        <begin position="386"/>
        <end position="406"/>
    </location>
</feature>
<evidence type="ECO:0000256" key="6">
    <source>
        <dbReference type="SAM" id="Phobius"/>
    </source>
</evidence>
<keyword evidence="4 6" id="KW-1133">Transmembrane helix</keyword>
<keyword evidence="8" id="KW-1185">Reference proteome</keyword>
<dbReference type="PANTHER" id="PTHR45649">
    <property type="entry name" value="AMINO-ACID PERMEASE BAT1"/>
    <property type="match status" value="1"/>
</dbReference>
<feature type="transmembrane region" description="Helical" evidence="6">
    <location>
        <begin position="177"/>
        <end position="199"/>
    </location>
</feature>
<keyword evidence="2" id="KW-0813">Transport</keyword>
<reference evidence="7 8" key="1">
    <citation type="submission" date="2017-01" db="EMBL/GenBank/DDBJ databases">
        <authorList>
            <consortium name="Urmite Genomes"/>
        </authorList>
    </citation>
    <scope>NUCLEOTIDE SEQUENCE [LARGE SCALE GENOMIC DNA]</scope>
    <source>
        <strain evidence="7 8">AB308</strain>
    </source>
</reference>
<dbReference type="EMBL" id="FTRV01000016">
    <property type="protein sequence ID" value="SPM31466.1"/>
    <property type="molecule type" value="Genomic_DNA"/>
</dbReference>
<dbReference type="Proteomes" id="UP000241595">
    <property type="component" value="Unassembled WGS sequence"/>
</dbReference>